<organism evidence="5 6">
    <name type="scientific">Microbacterium invictum</name>
    <dbReference type="NCBI Taxonomy" id="515415"/>
    <lineage>
        <taxon>Bacteria</taxon>
        <taxon>Bacillati</taxon>
        <taxon>Actinomycetota</taxon>
        <taxon>Actinomycetes</taxon>
        <taxon>Micrococcales</taxon>
        <taxon>Microbacteriaceae</taxon>
        <taxon>Microbacterium</taxon>
    </lineage>
</organism>
<name>A0ABZ0VDA6_9MICO</name>
<dbReference type="PANTHER" id="PTHR38465:SF2">
    <property type="entry name" value="HTH-TYPE TRANSCRIPTIONAL REGULATOR MMPR5"/>
    <property type="match status" value="1"/>
</dbReference>
<dbReference type="Proteomes" id="UP001324533">
    <property type="component" value="Chromosome"/>
</dbReference>
<proteinExistence type="predicted"/>
<sequence length="160" mass="17425">MAEPERSHPGVERAERAAAMLAAAGMPRMPARVMMALVGSPDEGYSAADLAERLGVSPAAVSGAVRYLESMRMVHRLSRPGERVARFDLIDDGWRSMVVSQSPMYGRLADDIDAIADDNADAPASVERARDMAGFLRHLEKRMPELVAEWQESTGRSPST</sequence>
<evidence type="ECO:0000313" key="6">
    <source>
        <dbReference type="Proteomes" id="UP001324533"/>
    </source>
</evidence>
<dbReference type="InterPro" id="IPR036390">
    <property type="entry name" value="WH_DNA-bd_sf"/>
</dbReference>
<dbReference type="InterPro" id="IPR000835">
    <property type="entry name" value="HTH_MarR-typ"/>
</dbReference>
<keyword evidence="1" id="KW-0805">Transcription regulation</keyword>
<feature type="domain" description="HTH marR-type" evidence="4">
    <location>
        <begin position="25"/>
        <end position="81"/>
    </location>
</feature>
<dbReference type="Pfam" id="PF12802">
    <property type="entry name" value="MarR_2"/>
    <property type="match status" value="1"/>
</dbReference>
<evidence type="ECO:0000256" key="3">
    <source>
        <dbReference type="ARBA" id="ARBA00023163"/>
    </source>
</evidence>
<keyword evidence="3" id="KW-0804">Transcription</keyword>
<dbReference type="InterPro" id="IPR052362">
    <property type="entry name" value="HTH-GbsR_regulator"/>
</dbReference>
<evidence type="ECO:0000256" key="2">
    <source>
        <dbReference type="ARBA" id="ARBA00023125"/>
    </source>
</evidence>
<dbReference type="SUPFAM" id="SSF46785">
    <property type="entry name" value="Winged helix' DNA-binding domain"/>
    <property type="match status" value="1"/>
</dbReference>
<keyword evidence="2" id="KW-0238">DNA-binding</keyword>
<evidence type="ECO:0000256" key="1">
    <source>
        <dbReference type="ARBA" id="ARBA00023015"/>
    </source>
</evidence>
<reference evidence="5 6" key="1">
    <citation type="submission" date="2023-06" db="EMBL/GenBank/DDBJ databases">
        <title>Rock-solubilizing bacteria, Microbacterium invictum, promotes re-establishment of vegetation in rocky wasteland by accelerating rock bio-weathering and reshaping soil bacterial community.</title>
        <authorList>
            <person name="Liu C."/>
        </authorList>
    </citation>
    <scope>NUCLEOTIDE SEQUENCE [LARGE SCALE GENOMIC DNA]</scope>
    <source>
        <strain evidence="5 6">X-18</strain>
    </source>
</reference>
<dbReference type="RefSeq" id="WP_322411029.1">
    <property type="nucleotide sequence ID" value="NZ_CP139779.1"/>
</dbReference>
<dbReference type="InterPro" id="IPR036388">
    <property type="entry name" value="WH-like_DNA-bd_sf"/>
</dbReference>
<gene>
    <name evidence="5" type="ORF">T9R20_02730</name>
</gene>
<evidence type="ECO:0000259" key="4">
    <source>
        <dbReference type="Pfam" id="PF12802"/>
    </source>
</evidence>
<protein>
    <submittedName>
        <fullName evidence="5">Helix-turn-helix domain-containing protein</fullName>
    </submittedName>
</protein>
<accession>A0ABZ0VDA6</accession>
<dbReference type="EMBL" id="CP139779">
    <property type="protein sequence ID" value="WQB70893.1"/>
    <property type="molecule type" value="Genomic_DNA"/>
</dbReference>
<dbReference type="Gene3D" id="1.10.10.10">
    <property type="entry name" value="Winged helix-like DNA-binding domain superfamily/Winged helix DNA-binding domain"/>
    <property type="match status" value="1"/>
</dbReference>
<dbReference type="PANTHER" id="PTHR38465">
    <property type="entry name" value="HTH-TYPE TRANSCRIPTIONAL REGULATOR MJ1563-RELATED"/>
    <property type="match status" value="1"/>
</dbReference>
<keyword evidence="6" id="KW-1185">Reference proteome</keyword>
<evidence type="ECO:0000313" key="5">
    <source>
        <dbReference type="EMBL" id="WQB70893.1"/>
    </source>
</evidence>